<dbReference type="EMBL" id="JANJYJ010000002">
    <property type="protein sequence ID" value="KAK3227364.1"/>
    <property type="molecule type" value="Genomic_DNA"/>
</dbReference>
<reference evidence="6" key="1">
    <citation type="journal article" date="2023" name="Plant J.">
        <title>Genome sequences and population genomics provide insights into the demographic history, inbreeding, and mutation load of two 'living fossil' tree species of Dipteronia.</title>
        <authorList>
            <person name="Feng Y."/>
            <person name="Comes H.P."/>
            <person name="Chen J."/>
            <person name="Zhu S."/>
            <person name="Lu R."/>
            <person name="Zhang X."/>
            <person name="Li P."/>
            <person name="Qiu J."/>
            <person name="Olsen K.M."/>
            <person name="Qiu Y."/>
        </authorList>
    </citation>
    <scope>NUCLEOTIDE SEQUENCE</scope>
    <source>
        <strain evidence="6">NBL</strain>
    </source>
</reference>
<sequence>MENKLTSMASLPPRAHPVMHRRTASDSLIFITDKKHLNVKKEIYCDDFSQEDDDHLDSLIDGDVGDGSNNPSFGDKVILFTAESSADVVDLDEQRGPNPVVPADQAREMDAKRMQRLLANRESGKKSRAKKQEYVEYIKRKIEFDQMKVDIKARQVAYNRNDYSQLVMENIELKKKMATLEFLKASKDAEYKVLVEIRDKMLREEERMPANLNHPMKFRGN</sequence>
<dbReference type="InterPro" id="IPR046347">
    <property type="entry name" value="bZIP_sf"/>
</dbReference>
<dbReference type="GO" id="GO:0003677">
    <property type="term" value="F:DNA binding"/>
    <property type="evidence" value="ECO:0007669"/>
    <property type="project" value="TreeGrafter"/>
</dbReference>
<evidence type="ECO:0000256" key="3">
    <source>
        <dbReference type="ARBA" id="ARBA00023163"/>
    </source>
</evidence>
<dbReference type="SMART" id="SM00338">
    <property type="entry name" value="BRLZ"/>
    <property type="match status" value="1"/>
</dbReference>
<dbReference type="SUPFAM" id="SSF57959">
    <property type="entry name" value="Leucine zipper domain"/>
    <property type="match status" value="1"/>
</dbReference>
<keyword evidence="4" id="KW-0539">Nucleus</keyword>
<comment type="caution">
    <text evidence="6">The sequence shown here is derived from an EMBL/GenBank/DDBJ whole genome shotgun (WGS) entry which is preliminary data.</text>
</comment>
<dbReference type="GO" id="GO:0003700">
    <property type="term" value="F:DNA-binding transcription factor activity"/>
    <property type="evidence" value="ECO:0007669"/>
    <property type="project" value="InterPro"/>
</dbReference>
<dbReference type="InterPro" id="IPR004827">
    <property type="entry name" value="bZIP"/>
</dbReference>
<evidence type="ECO:0000256" key="2">
    <source>
        <dbReference type="ARBA" id="ARBA00023015"/>
    </source>
</evidence>
<gene>
    <name evidence="6" type="ORF">Dsin_007226</name>
</gene>
<accession>A0AAE0EGM9</accession>
<dbReference type="PANTHER" id="PTHR46391:SF11">
    <property type="entry name" value="BASIC LEUCINE ZIPPER 19-LIKE ISOFORM X1"/>
    <property type="match status" value="1"/>
</dbReference>
<evidence type="ECO:0000313" key="7">
    <source>
        <dbReference type="Proteomes" id="UP001281410"/>
    </source>
</evidence>
<protein>
    <recommendedName>
        <fullName evidence="5">BZIP domain-containing protein</fullName>
    </recommendedName>
</protein>
<comment type="subcellular location">
    <subcellularLocation>
        <location evidence="1">Nucleus</location>
    </subcellularLocation>
</comment>
<dbReference type="GO" id="GO:0005634">
    <property type="term" value="C:nucleus"/>
    <property type="evidence" value="ECO:0007669"/>
    <property type="project" value="UniProtKB-SubCell"/>
</dbReference>
<keyword evidence="2" id="KW-0805">Transcription regulation</keyword>
<evidence type="ECO:0000313" key="6">
    <source>
        <dbReference type="EMBL" id="KAK3227364.1"/>
    </source>
</evidence>
<feature type="domain" description="BZIP" evidence="5">
    <location>
        <begin position="108"/>
        <end position="172"/>
    </location>
</feature>
<dbReference type="Proteomes" id="UP001281410">
    <property type="component" value="Unassembled WGS sequence"/>
</dbReference>
<evidence type="ECO:0000256" key="4">
    <source>
        <dbReference type="ARBA" id="ARBA00023242"/>
    </source>
</evidence>
<dbReference type="Gene3D" id="1.20.5.170">
    <property type="match status" value="1"/>
</dbReference>
<proteinExistence type="predicted"/>
<dbReference type="InterPro" id="IPR052483">
    <property type="entry name" value="bZIP_transcription_regulators"/>
</dbReference>
<evidence type="ECO:0000256" key="1">
    <source>
        <dbReference type="ARBA" id="ARBA00004123"/>
    </source>
</evidence>
<evidence type="ECO:0000259" key="5">
    <source>
        <dbReference type="SMART" id="SM00338"/>
    </source>
</evidence>
<name>A0AAE0EGM9_9ROSI</name>
<organism evidence="6 7">
    <name type="scientific">Dipteronia sinensis</name>
    <dbReference type="NCBI Taxonomy" id="43782"/>
    <lineage>
        <taxon>Eukaryota</taxon>
        <taxon>Viridiplantae</taxon>
        <taxon>Streptophyta</taxon>
        <taxon>Embryophyta</taxon>
        <taxon>Tracheophyta</taxon>
        <taxon>Spermatophyta</taxon>
        <taxon>Magnoliopsida</taxon>
        <taxon>eudicotyledons</taxon>
        <taxon>Gunneridae</taxon>
        <taxon>Pentapetalae</taxon>
        <taxon>rosids</taxon>
        <taxon>malvids</taxon>
        <taxon>Sapindales</taxon>
        <taxon>Sapindaceae</taxon>
        <taxon>Hippocastanoideae</taxon>
        <taxon>Acereae</taxon>
        <taxon>Dipteronia</taxon>
    </lineage>
</organism>
<dbReference type="PANTHER" id="PTHR46391">
    <property type="entry name" value="BASIC LEUCINE ZIPPER 34"/>
    <property type="match status" value="1"/>
</dbReference>
<keyword evidence="3" id="KW-0804">Transcription</keyword>
<dbReference type="GO" id="GO:0045893">
    <property type="term" value="P:positive regulation of DNA-templated transcription"/>
    <property type="evidence" value="ECO:0007669"/>
    <property type="project" value="TreeGrafter"/>
</dbReference>
<keyword evidence="7" id="KW-1185">Reference proteome</keyword>
<dbReference type="AlphaFoldDB" id="A0AAE0EGM9"/>